<evidence type="ECO:0000313" key="1">
    <source>
        <dbReference type="EMBL" id="KAK3605462.1"/>
    </source>
</evidence>
<accession>A0AAE0W9J4</accession>
<gene>
    <name evidence="1" type="ORF">CHS0354_001439</name>
</gene>
<organism evidence="1 2">
    <name type="scientific">Potamilus streckersoni</name>
    <dbReference type="NCBI Taxonomy" id="2493646"/>
    <lineage>
        <taxon>Eukaryota</taxon>
        <taxon>Metazoa</taxon>
        <taxon>Spiralia</taxon>
        <taxon>Lophotrochozoa</taxon>
        <taxon>Mollusca</taxon>
        <taxon>Bivalvia</taxon>
        <taxon>Autobranchia</taxon>
        <taxon>Heteroconchia</taxon>
        <taxon>Palaeoheterodonta</taxon>
        <taxon>Unionida</taxon>
        <taxon>Unionoidea</taxon>
        <taxon>Unionidae</taxon>
        <taxon>Ambleminae</taxon>
        <taxon>Lampsilini</taxon>
        <taxon>Potamilus</taxon>
    </lineage>
</organism>
<reference evidence="1" key="2">
    <citation type="journal article" date="2021" name="Genome Biol. Evol.">
        <title>Developing a high-quality reference genome for a parasitic bivalve with doubly uniparental inheritance (Bivalvia: Unionida).</title>
        <authorList>
            <person name="Smith C.H."/>
        </authorList>
    </citation>
    <scope>NUCLEOTIDE SEQUENCE</scope>
    <source>
        <strain evidence="1">CHS0354</strain>
        <tissue evidence="1">Mantle</tissue>
    </source>
</reference>
<name>A0AAE0W9J4_9BIVA</name>
<dbReference type="Proteomes" id="UP001195483">
    <property type="component" value="Unassembled WGS sequence"/>
</dbReference>
<evidence type="ECO:0000313" key="2">
    <source>
        <dbReference type="Proteomes" id="UP001195483"/>
    </source>
</evidence>
<keyword evidence="2" id="KW-1185">Reference proteome</keyword>
<dbReference type="AlphaFoldDB" id="A0AAE0W9J4"/>
<comment type="caution">
    <text evidence="1">The sequence shown here is derived from an EMBL/GenBank/DDBJ whole genome shotgun (WGS) entry which is preliminary data.</text>
</comment>
<reference evidence="1" key="3">
    <citation type="submission" date="2023-05" db="EMBL/GenBank/DDBJ databases">
        <authorList>
            <person name="Smith C.H."/>
        </authorList>
    </citation>
    <scope>NUCLEOTIDE SEQUENCE</scope>
    <source>
        <strain evidence="1">CHS0354</strain>
        <tissue evidence="1">Mantle</tissue>
    </source>
</reference>
<proteinExistence type="predicted"/>
<sequence length="52" mass="6371">TIPHLKYVRWFLGQPKELHADKRLFKLTMIHFKLSIQLVLMTLKDEFMEEQK</sequence>
<dbReference type="EMBL" id="JAEAOA010000138">
    <property type="protein sequence ID" value="KAK3605462.1"/>
    <property type="molecule type" value="Genomic_DNA"/>
</dbReference>
<feature type="non-terminal residue" evidence="1">
    <location>
        <position position="1"/>
    </location>
</feature>
<protein>
    <submittedName>
        <fullName evidence="1">Uncharacterized protein</fullName>
    </submittedName>
</protein>
<reference evidence="1" key="1">
    <citation type="journal article" date="2021" name="Genome Biol. Evol.">
        <title>A High-Quality Reference Genome for a Parasitic Bivalve with Doubly Uniparental Inheritance (Bivalvia: Unionida).</title>
        <authorList>
            <person name="Smith C.H."/>
        </authorList>
    </citation>
    <scope>NUCLEOTIDE SEQUENCE</scope>
    <source>
        <strain evidence="1">CHS0354</strain>
    </source>
</reference>